<dbReference type="Proteomes" id="UP000234382">
    <property type="component" value="Unassembled WGS sequence"/>
</dbReference>
<feature type="region of interest" description="Disordered" evidence="1">
    <location>
        <begin position="1"/>
        <end position="188"/>
    </location>
</feature>
<reference evidence="3" key="1">
    <citation type="submission" date="2017-03" db="EMBL/GenBank/DDBJ databases">
        <authorList>
            <person name="Monnet C."/>
        </authorList>
    </citation>
    <scope>NUCLEOTIDE SEQUENCE [LARGE SCALE GENOMIC DNA]</scope>
    <source>
        <strain evidence="3">ATCC 49514</strain>
    </source>
</reference>
<feature type="compositionally biased region" description="Polar residues" evidence="1">
    <location>
        <begin position="130"/>
        <end position="152"/>
    </location>
</feature>
<sequence length="188" mass="19218">MLVARNGKNPQLSTSTATICEDNSAQVIAVTNTLTGDDTYSDESNSSSDSDSASTASTGGASDVEADSGTPASMNPTLRHLKRPVGPKTATQQTPLEHRSHGLMRVTMQTERPAILDSDKDAAGTEIEVEQTTHVDGSVAASNPDSGTTGTDEATGVAAVAEADIRASDAKSHTGTDPEDGANADEST</sequence>
<dbReference type="EMBL" id="FXYX01000040">
    <property type="protein sequence ID" value="SMY00445.1"/>
    <property type="molecule type" value="Genomic_DNA"/>
</dbReference>
<feature type="compositionally biased region" description="Acidic residues" evidence="1">
    <location>
        <begin position="177"/>
        <end position="188"/>
    </location>
</feature>
<gene>
    <name evidence="2" type="ORF">BI49514_03145</name>
</gene>
<evidence type="ECO:0000313" key="3">
    <source>
        <dbReference type="Proteomes" id="UP000234382"/>
    </source>
</evidence>
<evidence type="ECO:0000256" key="1">
    <source>
        <dbReference type="SAM" id="MobiDB-lite"/>
    </source>
</evidence>
<proteinExistence type="predicted"/>
<name>A0A2H1KKY4_9MICO</name>
<dbReference type="AlphaFoldDB" id="A0A2H1KKY4"/>
<feature type="compositionally biased region" description="Polar residues" evidence="1">
    <location>
        <begin position="8"/>
        <end position="36"/>
    </location>
</feature>
<feature type="compositionally biased region" description="Low complexity" evidence="1">
    <location>
        <begin position="42"/>
        <end position="63"/>
    </location>
</feature>
<keyword evidence="3" id="KW-1185">Reference proteome</keyword>
<protein>
    <submittedName>
        <fullName evidence="2">Uncharacterized protein</fullName>
    </submittedName>
</protein>
<accession>A0A2H1KKY4</accession>
<feature type="compositionally biased region" description="Basic and acidic residues" evidence="1">
    <location>
        <begin position="163"/>
        <end position="176"/>
    </location>
</feature>
<evidence type="ECO:0000313" key="2">
    <source>
        <dbReference type="EMBL" id="SMY00445.1"/>
    </source>
</evidence>
<organism evidence="2 3">
    <name type="scientific">Brevibacterium iodinum ATCC 49514</name>
    <dbReference type="NCBI Taxonomy" id="1255616"/>
    <lineage>
        <taxon>Bacteria</taxon>
        <taxon>Bacillati</taxon>
        <taxon>Actinomycetota</taxon>
        <taxon>Actinomycetes</taxon>
        <taxon>Micrococcales</taxon>
        <taxon>Brevibacteriaceae</taxon>
        <taxon>Brevibacterium</taxon>
    </lineage>
</organism>